<evidence type="ECO:0000256" key="2">
    <source>
        <dbReference type="ARBA" id="ARBA00005887"/>
    </source>
</evidence>
<name>A0A0H4VC49_9SPHN</name>
<evidence type="ECO:0000256" key="3">
    <source>
        <dbReference type="ARBA" id="ARBA00022448"/>
    </source>
</evidence>
<keyword evidence="7 8" id="KW-0924">Ammonia transport</keyword>
<dbReference type="GO" id="GO:0005886">
    <property type="term" value="C:plasma membrane"/>
    <property type="evidence" value="ECO:0007669"/>
    <property type="project" value="UniProtKB-SubCell"/>
</dbReference>
<dbReference type="InterPro" id="IPR001905">
    <property type="entry name" value="Ammonium_transpt"/>
</dbReference>
<dbReference type="NCBIfam" id="TIGR00836">
    <property type="entry name" value="amt"/>
    <property type="match status" value="1"/>
</dbReference>
<keyword evidence="3 8" id="KW-0813">Transport</keyword>
<dbReference type="InterPro" id="IPR029020">
    <property type="entry name" value="Ammonium/urea_transptr"/>
</dbReference>
<evidence type="ECO:0000256" key="9">
    <source>
        <dbReference type="SAM" id="SignalP"/>
    </source>
</evidence>
<reference evidence="11 12" key="1">
    <citation type="journal article" date="2015" name="Int. J. Syst. Evol. Microbiol.">
        <title>Erythrobacter atlanticus sp. nov., a bacterium from ocean sediment able to degrade polycyclic aromatic hydrocarbons.</title>
        <authorList>
            <person name="Zhuang L."/>
            <person name="Liu Y."/>
            <person name="Wang L."/>
            <person name="Wang W."/>
            <person name="Shao Z."/>
        </authorList>
    </citation>
    <scope>NUCLEOTIDE SEQUENCE [LARGE SCALE GENOMIC DNA]</scope>
    <source>
        <strain evidence="12">s21-N3</strain>
    </source>
</reference>
<feature type="transmembrane region" description="Helical" evidence="8">
    <location>
        <begin position="383"/>
        <end position="410"/>
    </location>
</feature>
<evidence type="ECO:0000256" key="4">
    <source>
        <dbReference type="ARBA" id="ARBA00022692"/>
    </source>
</evidence>
<dbReference type="GO" id="GO:0008519">
    <property type="term" value="F:ammonium channel activity"/>
    <property type="evidence" value="ECO:0007669"/>
    <property type="project" value="InterPro"/>
</dbReference>
<protein>
    <recommendedName>
        <fullName evidence="8">Ammonium transporter</fullName>
    </recommendedName>
</protein>
<proteinExistence type="inferred from homology"/>
<dbReference type="PANTHER" id="PTHR43029">
    <property type="entry name" value="AMMONIUM TRANSPORTER MEP2"/>
    <property type="match status" value="1"/>
</dbReference>
<dbReference type="InterPro" id="IPR024041">
    <property type="entry name" value="NH4_transpt_AmtB-like_dom"/>
</dbReference>
<feature type="transmembrane region" description="Helical" evidence="8">
    <location>
        <begin position="289"/>
        <end position="308"/>
    </location>
</feature>
<evidence type="ECO:0000256" key="7">
    <source>
        <dbReference type="ARBA" id="ARBA00023177"/>
    </source>
</evidence>
<dbReference type="OrthoDB" id="9814202at2"/>
<evidence type="ECO:0000313" key="12">
    <source>
        <dbReference type="Proteomes" id="UP000059113"/>
    </source>
</evidence>
<dbReference type="EMBL" id="CP011310">
    <property type="protein sequence ID" value="AKQ42197.1"/>
    <property type="molecule type" value="Genomic_DNA"/>
</dbReference>
<accession>A0A0H4VC49</accession>
<feature type="signal peptide" evidence="9">
    <location>
        <begin position="1"/>
        <end position="24"/>
    </location>
</feature>
<keyword evidence="6 8" id="KW-0472">Membrane</keyword>
<comment type="subcellular location">
    <subcellularLocation>
        <location evidence="8">Cell membrane</location>
        <topology evidence="8">Multi-pass membrane protein</topology>
    </subcellularLocation>
    <subcellularLocation>
        <location evidence="1">Membrane</location>
        <topology evidence="1">Multi-pass membrane protein</topology>
    </subcellularLocation>
</comment>
<dbReference type="Pfam" id="PF00909">
    <property type="entry name" value="Ammonium_transp"/>
    <property type="match status" value="1"/>
</dbReference>
<sequence length="436" mass="44797">MLRKAGLSLTVIVAGASLPHSLFAASMTNIARNDTGDTAWVVTASALILLMGFPGLGLFYGGLVRAKNFLSVLLQIGAVAGLASVLWIMVGYTLAFGDSVGGFIGNGAKWMLINLTILREGMALPESTFALFHMTFAAITPAFMVGAWVGRARFGWVLVFTGLWGLLVYAPVAHWIWGGGWLGQLGVTDFAGGLVVHCTAGVSALVIALLLGKRQGFPGPALLPHAPGMSLLGAMLLWVGWFGFNGGSALTATDDASTAIINTHVAAASAALVWLMIEKIVVGKPSTAGFATGAIAGLVTITPAAGFIAPGAAIMLGVAGAAGCYWMITLIKRRMKIDDSLNVFAVHGVGGILGSLLLGIFMAPEFGGTGFADGIGIGGMVGVQAIGIAVTAVFSAVVTAVIAVGVSLFIPMRVNEDDELQGLDIASHGERSWQID</sequence>
<dbReference type="Gene3D" id="1.10.3430.10">
    <property type="entry name" value="Ammonium transporter AmtB like domains"/>
    <property type="match status" value="1"/>
</dbReference>
<feature type="transmembrane region" description="Helical" evidence="8">
    <location>
        <begin position="129"/>
        <end position="149"/>
    </location>
</feature>
<evidence type="ECO:0000256" key="1">
    <source>
        <dbReference type="ARBA" id="ARBA00004141"/>
    </source>
</evidence>
<comment type="similarity">
    <text evidence="2 8">Belongs to the ammonia transporter channel (TC 1.A.11.2) family.</text>
</comment>
<reference evidence="12" key="2">
    <citation type="submission" date="2015-04" db="EMBL/GenBank/DDBJ databases">
        <title>The complete genome sequence of Erythrobacter sp. s21-N3.</title>
        <authorList>
            <person name="Zhuang L."/>
            <person name="Liu Y."/>
            <person name="Shao Z."/>
        </authorList>
    </citation>
    <scope>NUCLEOTIDE SEQUENCE [LARGE SCALE GENOMIC DNA]</scope>
    <source>
        <strain evidence="12">s21-N3</strain>
    </source>
</reference>
<dbReference type="Proteomes" id="UP000059113">
    <property type="component" value="Chromosome"/>
</dbReference>
<evidence type="ECO:0000256" key="5">
    <source>
        <dbReference type="ARBA" id="ARBA00022989"/>
    </source>
</evidence>
<feature type="transmembrane region" description="Helical" evidence="8">
    <location>
        <begin position="223"/>
        <end position="244"/>
    </location>
</feature>
<dbReference type="InterPro" id="IPR018047">
    <property type="entry name" value="Ammonium_transpt_CS"/>
</dbReference>
<feature type="chain" id="PRO_5005210694" description="Ammonium transporter" evidence="9">
    <location>
        <begin position="25"/>
        <end position="436"/>
    </location>
</feature>
<keyword evidence="5 8" id="KW-1133">Transmembrane helix</keyword>
<dbReference type="SUPFAM" id="SSF111352">
    <property type="entry name" value="Ammonium transporter"/>
    <property type="match status" value="1"/>
</dbReference>
<dbReference type="PROSITE" id="PS01219">
    <property type="entry name" value="AMMONIUM_TRANSP"/>
    <property type="match status" value="1"/>
</dbReference>
<evidence type="ECO:0000256" key="6">
    <source>
        <dbReference type="ARBA" id="ARBA00023136"/>
    </source>
</evidence>
<organism evidence="11 12">
    <name type="scientific">Aurantiacibacter atlanticus</name>
    <dbReference type="NCBI Taxonomy" id="1648404"/>
    <lineage>
        <taxon>Bacteria</taxon>
        <taxon>Pseudomonadati</taxon>
        <taxon>Pseudomonadota</taxon>
        <taxon>Alphaproteobacteria</taxon>
        <taxon>Sphingomonadales</taxon>
        <taxon>Erythrobacteraceae</taxon>
        <taxon>Aurantiacibacter</taxon>
    </lineage>
</organism>
<evidence type="ECO:0000259" key="10">
    <source>
        <dbReference type="Pfam" id="PF00909"/>
    </source>
</evidence>
<feature type="transmembrane region" description="Helical" evidence="8">
    <location>
        <begin position="72"/>
        <end position="95"/>
    </location>
</feature>
<dbReference type="STRING" id="1648404.CP97_09465"/>
<evidence type="ECO:0000256" key="8">
    <source>
        <dbReference type="RuleBase" id="RU362002"/>
    </source>
</evidence>
<feature type="transmembrane region" description="Helical" evidence="8">
    <location>
        <begin position="40"/>
        <end position="60"/>
    </location>
</feature>
<gene>
    <name evidence="11" type="ORF">CP97_09465</name>
</gene>
<feature type="transmembrane region" description="Helical" evidence="8">
    <location>
        <begin position="156"/>
        <end position="178"/>
    </location>
</feature>
<feature type="transmembrane region" description="Helical" evidence="8">
    <location>
        <begin position="190"/>
        <end position="211"/>
    </location>
</feature>
<dbReference type="PANTHER" id="PTHR43029:SF10">
    <property type="entry name" value="AMMONIUM TRANSPORTER MEP2"/>
    <property type="match status" value="1"/>
</dbReference>
<keyword evidence="9" id="KW-0732">Signal</keyword>
<feature type="transmembrane region" description="Helical" evidence="8">
    <location>
        <begin position="314"/>
        <end position="331"/>
    </location>
</feature>
<dbReference type="AlphaFoldDB" id="A0A0H4VC49"/>
<dbReference type="RefSeq" id="WP_048885724.1">
    <property type="nucleotide sequence ID" value="NZ_CP011310.1"/>
</dbReference>
<feature type="transmembrane region" description="Helical" evidence="8">
    <location>
        <begin position="343"/>
        <end position="363"/>
    </location>
</feature>
<keyword evidence="4 8" id="KW-0812">Transmembrane</keyword>
<dbReference type="KEGG" id="ery:CP97_09465"/>
<feature type="domain" description="Ammonium transporter AmtB-like" evidence="10">
    <location>
        <begin position="39"/>
        <end position="431"/>
    </location>
</feature>
<dbReference type="PATRIC" id="fig|1648404.4.peg.1970"/>
<keyword evidence="12" id="KW-1185">Reference proteome</keyword>
<feature type="transmembrane region" description="Helical" evidence="8">
    <location>
        <begin position="256"/>
        <end position="277"/>
    </location>
</feature>
<evidence type="ECO:0000313" key="11">
    <source>
        <dbReference type="EMBL" id="AKQ42197.1"/>
    </source>
</evidence>